<gene>
    <name evidence="2" type="ORF">B0T18DRAFT_390220</name>
</gene>
<protein>
    <submittedName>
        <fullName evidence="2">Uncharacterized protein</fullName>
    </submittedName>
</protein>
<evidence type="ECO:0000313" key="3">
    <source>
        <dbReference type="Proteomes" id="UP001172155"/>
    </source>
</evidence>
<keyword evidence="1" id="KW-0472">Membrane</keyword>
<comment type="caution">
    <text evidence="2">The sequence shown here is derived from an EMBL/GenBank/DDBJ whole genome shotgun (WGS) entry which is preliminary data.</text>
</comment>
<dbReference type="AlphaFoldDB" id="A0AA40EU84"/>
<sequence length="338" mass="37287">MRIITQRLSFTRAPALFRFASIQRQLPFRHPSSPSSIALDPDTDDTIPPSVTHIHPVTLEQDGLRWKYARLATADAAHWLAPPPSSPAEHDDMDMEYRDEQEPELDEEVDVDDSSDNVMHMQRGPHHGEVKVNPTESEADVWADRTDEDPLVDDYRTLHEMNTIELPAGEAEARPTESEEQVRAERAQEDPLRAGGALIVLFSTLIMLAAVYFIIESNQDRPEGCCPLVSQLPRALFPSDIPPPPGFDPIAGGGAPPPALNLDVPSYLQMPIVMGDGGGSVTTMNHELQMLGLFPDHTIAEVMDTEIGDLCYRYDAYGAGGLHPRLSETPNESACNTH</sequence>
<keyword evidence="3" id="KW-1185">Reference proteome</keyword>
<evidence type="ECO:0000256" key="1">
    <source>
        <dbReference type="SAM" id="Phobius"/>
    </source>
</evidence>
<name>A0AA40EU84_9PEZI</name>
<feature type="transmembrane region" description="Helical" evidence="1">
    <location>
        <begin position="196"/>
        <end position="215"/>
    </location>
</feature>
<proteinExistence type="predicted"/>
<evidence type="ECO:0000313" key="2">
    <source>
        <dbReference type="EMBL" id="KAK0745630.1"/>
    </source>
</evidence>
<organism evidence="2 3">
    <name type="scientific">Schizothecium vesticola</name>
    <dbReference type="NCBI Taxonomy" id="314040"/>
    <lineage>
        <taxon>Eukaryota</taxon>
        <taxon>Fungi</taxon>
        <taxon>Dikarya</taxon>
        <taxon>Ascomycota</taxon>
        <taxon>Pezizomycotina</taxon>
        <taxon>Sordariomycetes</taxon>
        <taxon>Sordariomycetidae</taxon>
        <taxon>Sordariales</taxon>
        <taxon>Schizotheciaceae</taxon>
        <taxon>Schizothecium</taxon>
    </lineage>
</organism>
<keyword evidence="1" id="KW-1133">Transmembrane helix</keyword>
<accession>A0AA40EU84</accession>
<dbReference type="Proteomes" id="UP001172155">
    <property type="component" value="Unassembled WGS sequence"/>
</dbReference>
<reference evidence="2" key="1">
    <citation type="submission" date="2023-06" db="EMBL/GenBank/DDBJ databases">
        <title>Genome-scale phylogeny and comparative genomics of the fungal order Sordariales.</title>
        <authorList>
            <consortium name="Lawrence Berkeley National Laboratory"/>
            <person name="Hensen N."/>
            <person name="Bonometti L."/>
            <person name="Westerberg I."/>
            <person name="Brannstrom I.O."/>
            <person name="Guillou S."/>
            <person name="Cros-Aarteil S."/>
            <person name="Calhoun S."/>
            <person name="Haridas S."/>
            <person name="Kuo A."/>
            <person name="Mondo S."/>
            <person name="Pangilinan J."/>
            <person name="Riley R."/>
            <person name="LaButti K."/>
            <person name="Andreopoulos B."/>
            <person name="Lipzen A."/>
            <person name="Chen C."/>
            <person name="Yanf M."/>
            <person name="Daum C."/>
            <person name="Ng V."/>
            <person name="Clum A."/>
            <person name="Steindorff A."/>
            <person name="Ohm R."/>
            <person name="Martin F."/>
            <person name="Silar P."/>
            <person name="Natvig D."/>
            <person name="Lalanne C."/>
            <person name="Gautier V."/>
            <person name="Ament-velasquez S.L."/>
            <person name="Kruys A."/>
            <person name="Hutchinson M.I."/>
            <person name="Powell A.J."/>
            <person name="Barry K."/>
            <person name="Miller A.N."/>
            <person name="Grigoriev I.V."/>
            <person name="Debuchy R."/>
            <person name="Gladieux P."/>
            <person name="Thoren M.H."/>
            <person name="Johannesson H."/>
        </authorList>
    </citation>
    <scope>NUCLEOTIDE SEQUENCE</scope>
    <source>
        <strain evidence="2">SMH3187-1</strain>
    </source>
</reference>
<keyword evidence="1" id="KW-0812">Transmembrane</keyword>
<dbReference type="EMBL" id="JAUKUD010000004">
    <property type="protein sequence ID" value="KAK0745630.1"/>
    <property type="molecule type" value="Genomic_DNA"/>
</dbReference>